<keyword evidence="1" id="KW-0732">Signal</keyword>
<evidence type="ECO:0000313" key="2">
    <source>
        <dbReference type="EMBL" id="SEA55880.1"/>
    </source>
</evidence>
<feature type="signal peptide" evidence="1">
    <location>
        <begin position="1"/>
        <end position="19"/>
    </location>
</feature>
<name>A0A1H4C6D3_9BACT</name>
<feature type="chain" id="PRO_5011650675" evidence="1">
    <location>
        <begin position="20"/>
        <end position="159"/>
    </location>
</feature>
<keyword evidence="3" id="KW-1185">Reference proteome</keyword>
<evidence type="ECO:0000256" key="1">
    <source>
        <dbReference type="SAM" id="SignalP"/>
    </source>
</evidence>
<sequence length="159" mass="18150">MRVAFVLFFVLMSNLSLFGQDSLKKGYIIYECEDSVGDAVIINPDTRSMFKGGGTALWMYVKKNVVVPSDVMFSSRTIILNAGVSIDSMGRVAKVEATDWETDEWRQLGENVVKALKRMPVWVPRTSFDKSKHYKDYRVIVIIVHNGKLSMKFDSKIYH</sequence>
<accession>A0A1H4C6D3</accession>
<protein>
    <submittedName>
        <fullName evidence="2">Uncharacterized protein</fullName>
    </submittedName>
</protein>
<gene>
    <name evidence="2" type="ORF">SAMN05660909_02487</name>
</gene>
<dbReference type="AlphaFoldDB" id="A0A1H4C6D3"/>
<dbReference type="RefSeq" id="WP_139170129.1">
    <property type="nucleotide sequence ID" value="NZ_BKAT01000040.1"/>
</dbReference>
<dbReference type="EMBL" id="FNRL01000009">
    <property type="protein sequence ID" value="SEA55880.1"/>
    <property type="molecule type" value="Genomic_DNA"/>
</dbReference>
<evidence type="ECO:0000313" key="3">
    <source>
        <dbReference type="Proteomes" id="UP000199656"/>
    </source>
</evidence>
<dbReference type="Proteomes" id="UP000199656">
    <property type="component" value="Unassembled WGS sequence"/>
</dbReference>
<organism evidence="2 3">
    <name type="scientific">Chitinophaga terrae</name>
    <name type="common">ex Kim and Jung 2007</name>
    <dbReference type="NCBI Taxonomy" id="408074"/>
    <lineage>
        <taxon>Bacteria</taxon>
        <taxon>Pseudomonadati</taxon>
        <taxon>Bacteroidota</taxon>
        <taxon>Chitinophagia</taxon>
        <taxon>Chitinophagales</taxon>
        <taxon>Chitinophagaceae</taxon>
        <taxon>Chitinophaga</taxon>
    </lineage>
</organism>
<proteinExistence type="predicted"/>
<reference evidence="3" key="1">
    <citation type="submission" date="2016-10" db="EMBL/GenBank/DDBJ databases">
        <authorList>
            <person name="Varghese N."/>
            <person name="Submissions S."/>
        </authorList>
    </citation>
    <scope>NUCLEOTIDE SEQUENCE [LARGE SCALE GENOMIC DNA]</scope>
    <source>
        <strain evidence="3">DSM 23920</strain>
    </source>
</reference>